<dbReference type="Pfam" id="PF05164">
    <property type="entry name" value="ZapA"/>
    <property type="match status" value="1"/>
</dbReference>
<organism evidence="3 5">
    <name type="scientific">Legionella adelaidensis</name>
    <dbReference type="NCBI Taxonomy" id="45056"/>
    <lineage>
        <taxon>Bacteria</taxon>
        <taxon>Pseudomonadati</taxon>
        <taxon>Pseudomonadota</taxon>
        <taxon>Gammaproteobacteria</taxon>
        <taxon>Legionellales</taxon>
        <taxon>Legionellaceae</taxon>
        <taxon>Legionella</taxon>
    </lineage>
</organism>
<evidence type="ECO:0000313" key="6">
    <source>
        <dbReference type="Proteomes" id="UP000281170"/>
    </source>
</evidence>
<name>A0A0W0R1D1_9GAMM</name>
<keyword evidence="4" id="KW-0614">Plasmid</keyword>
<dbReference type="STRING" id="45056.Lade_2073"/>
<gene>
    <name evidence="3" type="primary">zapA</name>
    <name evidence="3" type="ORF">Lade_2073</name>
    <name evidence="4" type="ORF">NCTC12735_00098</name>
</gene>
<sequence length="100" mass="11602">MAKTKTCTIRLCNKTYELKCNEDEVDMLHMAAQRLNEHLIKKKSAYKSLDEYQILLLSALQISHELIQCQNQQEKKRKQLTEFIASLEHKISQAAEGILP</sequence>
<dbReference type="SUPFAM" id="SSF102829">
    <property type="entry name" value="Cell division protein ZapA-like"/>
    <property type="match status" value="1"/>
</dbReference>
<dbReference type="EMBL" id="LR134414">
    <property type="protein sequence ID" value="VEH82683.1"/>
    <property type="molecule type" value="Genomic_DNA"/>
</dbReference>
<evidence type="ECO:0000256" key="2">
    <source>
        <dbReference type="ARBA" id="ARBA00023054"/>
    </source>
</evidence>
<proteinExistence type="inferred from homology"/>
<dbReference type="OrthoDB" id="5772359at2"/>
<accession>A0A0W0R1D1</accession>
<comment type="similarity">
    <text evidence="1">Belongs to the ZapA family. Type 1 subfamily.</text>
</comment>
<dbReference type="InterPro" id="IPR036192">
    <property type="entry name" value="Cell_div_ZapA-like_sf"/>
</dbReference>
<evidence type="ECO:0000256" key="1">
    <source>
        <dbReference type="ARBA" id="ARBA00010074"/>
    </source>
</evidence>
<keyword evidence="3" id="KW-0131">Cell cycle</keyword>
<evidence type="ECO:0000313" key="4">
    <source>
        <dbReference type="EMBL" id="VEH82683.1"/>
    </source>
</evidence>
<dbReference type="RefSeq" id="WP_058463121.1">
    <property type="nucleotide sequence ID" value="NZ_CAAAHS010000001.1"/>
</dbReference>
<dbReference type="GO" id="GO:0051301">
    <property type="term" value="P:cell division"/>
    <property type="evidence" value="ECO:0007669"/>
    <property type="project" value="UniProtKB-KW"/>
</dbReference>
<reference evidence="3 5" key="1">
    <citation type="submission" date="2015-11" db="EMBL/GenBank/DDBJ databases">
        <title>Identification of large and diverse effector repertoires of 38 Legionella species.</title>
        <authorList>
            <person name="Burstein D."/>
            <person name="Amaro F."/>
            <person name="Zusman T."/>
            <person name="Lifshitz Z."/>
            <person name="Cohen O."/>
            <person name="Gilbert J.A."/>
            <person name="Pupko T."/>
            <person name="Shuman H.A."/>
            <person name="Segal G."/>
        </authorList>
    </citation>
    <scope>NUCLEOTIDE SEQUENCE [LARGE SCALE GENOMIC DNA]</scope>
    <source>
        <strain evidence="3 5">1762-AUS-E</strain>
    </source>
</reference>
<keyword evidence="2" id="KW-0175">Coiled coil</keyword>
<reference evidence="4 6" key="2">
    <citation type="submission" date="2018-12" db="EMBL/GenBank/DDBJ databases">
        <authorList>
            <consortium name="Pathogen Informatics"/>
        </authorList>
    </citation>
    <scope>NUCLEOTIDE SEQUENCE [LARGE SCALE GENOMIC DNA]</scope>
    <source>
        <strain evidence="4 6">NCTC12735</strain>
        <plasmid evidence="6">5</plasmid>
    </source>
</reference>
<geneLocation type="plasmid" evidence="4 6">
    <name>5</name>
</geneLocation>
<dbReference type="AlphaFoldDB" id="A0A0W0R1D1"/>
<dbReference type="Gene3D" id="3.30.160.880">
    <property type="entry name" value="Cell division protein ZapA protomer, N-terminal domain"/>
    <property type="match status" value="1"/>
</dbReference>
<dbReference type="KEGG" id="ladl:NCTC12735_00098"/>
<keyword evidence="3" id="KW-0132">Cell division</keyword>
<dbReference type="Proteomes" id="UP000054859">
    <property type="component" value="Unassembled WGS sequence"/>
</dbReference>
<dbReference type="EMBL" id="LNKA01000019">
    <property type="protein sequence ID" value="KTC64779.1"/>
    <property type="molecule type" value="Genomic_DNA"/>
</dbReference>
<dbReference type="InterPro" id="IPR042233">
    <property type="entry name" value="Cell_div_ZapA_N"/>
</dbReference>
<dbReference type="PATRIC" id="fig|45056.6.peg.2143"/>
<dbReference type="InterPro" id="IPR007838">
    <property type="entry name" value="Cell_div_ZapA-like"/>
</dbReference>
<evidence type="ECO:0000313" key="3">
    <source>
        <dbReference type="EMBL" id="KTC64779.1"/>
    </source>
</evidence>
<protein>
    <submittedName>
        <fullName evidence="3">Cell division protein ZapA</fullName>
    </submittedName>
</protein>
<keyword evidence="5" id="KW-1185">Reference proteome</keyword>
<dbReference type="Proteomes" id="UP000281170">
    <property type="component" value="Plasmid 5"/>
</dbReference>
<evidence type="ECO:0000313" key="5">
    <source>
        <dbReference type="Proteomes" id="UP000054859"/>
    </source>
</evidence>
<dbReference type="Gene3D" id="1.20.5.50">
    <property type="match status" value="1"/>
</dbReference>